<evidence type="ECO:0000256" key="4">
    <source>
        <dbReference type="ARBA" id="ARBA00022801"/>
    </source>
</evidence>
<dbReference type="PRINTS" id="PR01959">
    <property type="entry name" value="SBIMPHPHTASE"/>
</dbReference>
<evidence type="ECO:0000313" key="8">
    <source>
        <dbReference type="Proteomes" id="UP001596142"/>
    </source>
</evidence>
<evidence type="ECO:0000313" key="7">
    <source>
        <dbReference type="EMBL" id="MFC5711612.1"/>
    </source>
</evidence>
<dbReference type="Pfam" id="PF00459">
    <property type="entry name" value="Inositol_P"/>
    <property type="match status" value="1"/>
</dbReference>
<dbReference type="PRINTS" id="PR00377">
    <property type="entry name" value="IMPHPHTASES"/>
</dbReference>
<evidence type="ECO:0000256" key="5">
    <source>
        <dbReference type="ARBA" id="ARBA00022842"/>
    </source>
</evidence>
<accession>A0ABW0YJH0</accession>
<comment type="similarity">
    <text evidence="6">Belongs to the inositol monophosphatase superfamily.</text>
</comment>
<dbReference type="InterPro" id="IPR033942">
    <property type="entry name" value="IMPase"/>
</dbReference>
<comment type="cofactor">
    <cofactor evidence="2 6">
        <name>Mg(2+)</name>
        <dbReference type="ChEBI" id="CHEBI:18420"/>
    </cofactor>
</comment>
<dbReference type="CDD" id="cd01639">
    <property type="entry name" value="IMPase"/>
    <property type="match status" value="1"/>
</dbReference>
<evidence type="ECO:0000256" key="1">
    <source>
        <dbReference type="ARBA" id="ARBA00001033"/>
    </source>
</evidence>
<proteinExistence type="inferred from homology"/>
<keyword evidence="8" id="KW-1185">Reference proteome</keyword>
<keyword evidence="4 6" id="KW-0378">Hydrolase</keyword>
<dbReference type="InterPro" id="IPR000760">
    <property type="entry name" value="Inositol_monophosphatase-like"/>
</dbReference>
<evidence type="ECO:0000256" key="3">
    <source>
        <dbReference type="ARBA" id="ARBA00022723"/>
    </source>
</evidence>
<keyword evidence="3 6" id="KW-0479">Metal-binding</keyword>
<dbReference type="SUPFAM" id="SSF56655">
    <property type="entry name" value="Carbohydrate phosphatase"/>
    <property type="match status" value="1"/>
</dbReference>
<dbReference type="PANTHER" id="PTHR20854:SF4">
    <property type="entry name" value="INOSITOL-1-MONOPHOSPHATASE-RELATED"/>
    <property type="match status" value="1"/>
</dbReference>
<dbReference type="Proteomes" id="UP001596142">
    <property type="component" value="Unassembled WGS sequence"/>
</dbReference>
<dbReference type="Gene3D" id="3.30.540.10">
    <property type="entry name" value="Fructose-1,6-Bisphosphatase, subunit A, domain 1"/>
    <property type="match status" value="1"/>
</dbReference>
<evidence type="ECO:0000256" key="6">
    <source>
        <dbReference type="RuleBase" id="RU364068"/>
    </source>
</evidence>
<evidence type="ECO:0000256" key="2">
    <source>
        <dbReference type="ARBA" id="ARBA00001946"/>
    </source>
</evidence>
<dbReference type="PROSITE" id="PS00629">
    <property type="entry name" value="IMP_1"/>
    <property type="match status" value="1"/>
</dbReference>
<protein>
    <recommendedName>
        <fullName evidence="6">Inositol-1-monophosphatase</fullName>
        <ecNumber evidence="6">3.1.3.25</ecNumber>
    </recommendedName>
</protein>
<organism evidence="7 8">
    <name type="scientific">Thalassorhabdus alkalitolerans</name>
    <dbReference type="NCBI Taxonomy" id="2282697"/>
    <lineage>
        <taxon>Bacteria</taxon>
        <taxon>Bacillati</taxon>
        <taxon>Bacillota</taxon>
        <taxon>Bacilli</taxon>
        <taxon>Bacillales</taxon>
        <taxon>Bacillaceae</taxon>
        <taxon>Thalassorhabdus</taxon>
    </lineage>
</organism>
<comment type="caution">
    <text evidence="7">The sequence shown here is derived from an EMBL/GenBank/DDBJ whole genome shotgun (WGS) entry which is preliminary data.</text>
</comment>
<dbReference type="RefSeq" id="WP_385938088.1">
    <property type="nucleotide sequence ID" value="NZ_JBHSOZ010000002.1"/>
</dbReference>
<sequence length="257" mass="28500">MSLEWRELLENAKKWAIEAGEEQVSRLEGPMKMESKTSDIDLVTEVDVWSEDFIMNRIKETYPDHGMVTEESGEHAGEAEYEWVIDPIDGTVNYARGLPVFCVSIGIRYKGETVAGVVHAPRIGETYEAVKGEGALLNGSKITVSKTSELSKSVLGTGFPYDKGTDPDNNLSYFNELLPRIGGIRRMGAAAMDLCQVAAGRFDGYWEMKLKAWDIEAGVLIVEEAGGSTFVKDEEKGFFVIAGNDEIFSRLQEVIQR</sequence>
<dbReference type="EMBL" id="JBHSOZ010000002">
    <property type="protein sequence ID" value="MFC5711612.1"/>
    <property type="molecule type" value="Genomic_DNA"/>
</dbReference>
<dbReference type="InterPro" id="IPR022337">
    <property type="entry name" value="Inositol_monophosphatase_SuhB"/>
</dbReference>
<dbReference type="InterPro" id="IPR020583">
    <property type="entry name" value="Inositol_monoP_metal-BS"/>
</dbReference>
<dbReference type="Gene3D" id="3.40.190.80">
    <property type="match status" value="1"/>
</dbReference>
<name>A0ABW0YJH0_9BACI</name>
<reference evidence="8" key="1">
    <citation type="journal article" date="2019" name="Int. J. Syst. Evol. Microbiol.">
        <title>The Global Catalogue of Microorganisms (GCM) 10K type strain sequencing project: providing services to taxonomists for standard genome sequencing and annotation.</title>
        <authorList>
            <consortium name="The Broad Institute Genomics Platform"/>
            <consortium name="The Broad Institute Genome Sequencing Center for Infectious Disease"/>
            <person name="Wu L."/>
            <person name="Ma J."/>
        </authorList>
    </citation>
    <scope>NUCLEOTIDE SEQUENCE [LARGE SCALE GENOMIC DNA]</scope>
    <source>
        <strain evidence="8">CECT 7184</strain>
    </source>
</reference>
<dbReference type="EC" id="3.1.3.25" evidence="6"/>
<keyword evidence="5 6" id="KW-0460">Magnesium</keyword>
<comment type="catalytic activity">
    <reaction evidence="1 6">
        <text>a myo-inositol phosphate + H2O = myo-inositol + phosphate</text>
        <dbReference type="Rhea" id="RHEA:24056"/>
        <dbReference type="ChEBI" id="CHEBI:15377"/>
        <dbReference type="ChEBI" id="CHEBI:17268"/>
        <dbReference type="ChEBI" id="CHEBI:43474"/>
        <dbReference type="ChEBI" id="CHEBI:84139"/>
        <dbReference type="EC" id="3.1.3.25"/>
    </reaction>
</comment>
<dbReference type="PANTHER" id="PTHR20854">
    <property type="entry name" value="INOSITOL MONOPHOSPHATASE"/>
    <property type="match status" value="1"/>
</dbReference>
<gene>
    <name evidence="7" type="ORF">ACFPU1_02315</name>
</gene>